<dbReference type="GO" id="GO:0030915">
    <property type="term" value="C:Smc5-Smc6 complex"/>
    <property type="evidence" value="ECO:0007669"/>
    <property type="project" value="UniProtKB-UniRule"/>
</dbReference>
<dbReference type="PANTHER" id="PTHR16140">
    <property type="entry name" value="NON-STRUCTURAL MAINTENANCE OF CHROMOSOMES ELEMENT 4"/>
    <property type="match status" value="1"/>
</dbReference>
<evidence type="ECO:0000313" key="3">
    <source>
        <dbReference type="EMBL" id="KAK2076172.1"/>
    </source>
</evidence>
<dbReference type="EMBL" id="JASFZW010000011">
    <property type="protein sequence ID" value="KAK2076172.1"/>
    <property type="molecule type" value="Genomic_DNA"/>
</dbReference>
<comment type="subcellular location">
    <subcellularLocation>
        <location evidence="1">Nucleus</location>
    </subcellularLocation>
</comment>
<keyword evidence="1" id="KW-0234">DNA repair</keyword>
<evidence type="ECO:0000313" key="4">
    <source>
        <dbReference type="Proteomes" id="UP001255856"/>
    </source>
</evidence>
<reference evidence="3" key="1">
    <citation type="submission" date="2021-01" db="EMBL/GenBank/DDBJ databases">
        <authorList>
            <person name="Eckstrom K.M.E."/>
        </authorList>
    </citation>
    <scope>NUCLEOTIDE SEQUENCE</scope>
    <source>
        <strain evidence="3">UVCC 0001</strain>
    </source>
</reference>
<comment type="caution">
    <text evidence="3">The sequence shown here is derived from an EMBL/GenBank/DDBJ whole genome shotgun (WGS) entry which is preliminary data.</text>
</comment>
<dbReference type="PANTHER" id="PTHR16140:SF0">
    <property type="entry name" value="NON-STRUCTURAL MAINTENANCE OF CHROMOSOMES ELEMENT 4"/>
    <property type="match status" value="1"/>
</dbReference>
<comment type="similarity">
    <text evidence="1">Belongs to the NSE4 family.</text>
</comment>
<keyword evidence="1" id="KW-0233">DNA recombination</keyword>
<comment type="function">
    <text evidence="1">Component of the SMC5-SMC6 complex, that promotes sister chromatid alignment after DNA damage and facilitates double-stranded DNA breaks (DSBs) repair via homologous recombination between sister chromatids.</text>
</comment>
<dbReference type="GO" id="GO:0006310">
    <property type="term" value="P:DNA recombination"/>
    <property type="evidence" value="ECO:0007669"/>
    <property type="project" value="UniProtKB-UniRule"/>
</dbReference>
<sequence>MVQPLSQSTPPSLRGAYRDLIQRLKEEKHSLTSTEGSRLAELVQEANDLHREVERPREQAVDSEVFALATESGAEYLRKLSLSARKHTPEDLLRRLRFKYAPSLEADVSSLDWAALGRDAARCLRTCPRLLQLLGPLEAQPRPRAARAARRVVVGELVRPEEVSTQDMAGREAQETDQQLTDMWELVRGAPDGGYGGEEWPE</sequence>
<evidence type="ECO:0000256" key="1">
    <source>
        <dbReference type="RuleBase" id="RU365071"/>
    </source>
</evidence>
<dbReference type="Proteomes" id="UP001255856">
    <property type="component" value="Unassembled WGS sequence"/>
</dbReference>
<organism evidence="3 4">
    <name type="scientific">Prototheca wickerhamii</name>
    <dbReference type="NCBI Taxonomy" id="3111"/>
    <lineage>
        <taxon>Eukaryota</taxon>
        <taxon>Viridiplantae</taxon>
        <taxon>Chlorophyta</taxon>
        <taxon>core chlorophytes</taxon>
        <taxon>Trebouxiophyceae</taxon>
        <taxon>Chlorellales</taxon>
        <taxon>Chlorellaceae</taxon>
        <taxon>Prototheca</taxon>
    </lineage>
</organism>
<feature type="region of interest" description="Disordered" evidence="2">
    <location>
        <begin position="161"/>
        <end position="181"/>
    </location>
</feature>
<comment type="subunit">
    <text evidence="1">Component of the SMC5-SMC6 complex.</text>
</comment>
<protein>
    <recommendedName>
        <fullName evidence="1">Non-structural maintenance of chromosomes element 4</fullName>
    </recommendedName>
</protein>
<keyword evidence="1" id="KW-0539">Nucleus</keyword>
<dbReference type="InterPro" id="IPR027786">
    <property type="entry name" value="Nse4/EID"/>
</dbReference>
<keyword evidence="4" id="KW-1185">Reference proteome</keyword>
<accession>A0AAD9MH23</accession>
<dbReference type="GO" id="GO:0005634">
    <property type="term" value="C:nucleus"/>
    <property type="evidence" value="ECO:0007669"/>
    <property type="project" value="UniProtKB-SubCell"/>
</dbReference>
<evidence type="ECO:0000256" key="2">
    <source>
        <dbReference type="SAM" id="MobiDB-lite"/>
    </source>
</evidence>
<gene>
    <name evidence="3" type="ORF">QBZ16_001104</name>
</gene>
<proteinExistence type="inferred from homology"/>
<dbReference type="AlphaFoldDB" id="A0AAD9MH23"/>
<dbReference type="GO" id="GO:0006281">
    <property type="term" value="P:DNA repair"/>
    <property type="evidence" value="ECO:0007669"/>
    <property type="project" value="UniProtKB-UniRule"/>
</dbReference>
<name>A0AAD9MH23_PROWI</name>
<keyword evidence="1" id="KW-0227">DNA damage</keyword>